<evidence type="ECO:0000313" key="3">
    <source>
        <dbReference type="Proteomes" id="UP000236725"/>
    </source>
</evidence>
<dbReference type="RefSeq" id="WP_146059432.1">
    <property type="nucleotide sequence ID" value="NZ_FNVS01000001.1"/>
</dbReference>
<dbReference type="AlphaFoldDB" id="A0A8G2F0A2"/>
<proteinExistence type="predicted"/>
<protein>
    <recommendedName>
        <fullName evidence="4">Por secretion system C-terminal sorting domain-containing protein</fullName>
    </recommendedName>
</protein>
<accession>A0A8G2F0A2</accession>
<keyword evidence="3" id="KW-1185">Reference proteome</keyword>
<evidence type="ECO:0000256" key="1">
    <source>
        <dbReference type="SAM" id="SignalP"/>
    </source>
</evidence>
<dbReference type="EMBL" id="FNVS01000001">
    <property type="protein sequence ID" value="SEF43208.1"/>
    <property type="molecule type" value="Genomic_DNA"/>
</dbReference>
<name>A0A8G2F0A2_9BACT</name>
<dbReference type="Proteomes" id="UP000236725">
    <property type="component" value="Unassembled WGS sequence"/>
</dbReference>
<gene>
    <name evidence="2" type="ORF">SAMN05444001_101166</name>
</gene>
<evidence type="ECO:0008006" key="4">
    <source>
        <dbReference type="Google" id="ProtNLM"/>
    </source>
</evidence>
<keyword evidence="1" id="KW-0732">Signal</keyword>
<feature type="chain" id="PRO_5034536551" description="Por secretion system C-terminal sorting domain-containing protein" evidence="1">
    <location>
        <begin position="24"/>
        <end position="568"/>
    </location>
</feature>
<sequence>MKKIFTFISALVMLFATTFTGSAQNQPQLTNAEKAAIVKEIVPAIFDQVKTISGVDFMALTNPTIEGIVSSPLFFQQGLATRAATPTVIDVIPDSMNVDLSSIKMTGMPDAVSSLLKKVKLTFSESKDFTFAMGVRPVSIKIPHKIVASIDVLGELLTVSFTSGDKGTILPYSSFRATLSLSPLLAGLGSSIENFPLKAGDLLSIEETKGSNGILSYSIVMEDALRGMVSSLAEVPNFMVTLDMTKLMTAGTIKASLFGKPLQAPTASILMGDATVYANLKSTTGMPVEAIVLASYGTDSKINGYRKLTPVISVNGANMLLTTTNEISAVPSADTNGDGVVNSEDLEWTKTSAQVITMPASLSTTFGNMMSSLVAGIIGNLKADMNQNIDITIDSVYYESETAKPTINVMAINVKTTLEAISLQESNVIVNVTMKTRNESNTLAEAMAIKATVPTADQKIKIEFTPAGSDTPMATAFVKSNALGVITSNEASPVLEDANVYVQEGGIYVENCDKATYSVVSINGAKLTNGIISGTNEYIAIPSLAKDNIYIVTIIKDNARKSFKIKAN</sequence>
<evidence type="ECO:0000313" key="2">
    <source>
        <dbReference type="EMBL" id="SEF43208.1"/>
    </source>
</evidence>
<organism evidence="2 3">
    <name type="scientific">Parabacteroides chinchillae</name>
    <dbReference type="NCBI Taxonomy" id="871327"/>
    <lineage>
        <taxon>Bacteria</taxon>
        <taxon>Pseudomonadati</taxon>
        <taxon>Bacteroidota</taxon>
        <taxon>Bacteroidia</taxon>
        <taxon>Bacteroidales</taxon>
        <taxon>Tannerellaceae</taxon>
        <taxon>Parabacteroides</taxon>
    </lineage>
</organism>
<reference evidence="2 3" key="1">
    <citation type="submission" date="2016-10" db="EMBL/GenBank/DDBJ databases">
        <authorList>
            <person name="Varghese N."/>
            <person name="Submissions S."/>
        </authorList>
    </citation>
    <scope>NUCLEOTIDE SEQUENCE [LARGE SCALE GENOMIC DNA]</scope>
    <source>
        <strain evidence="2 3">DSM 29073</strain>
    </source>
</reference>
<comment type="caution">
    <text evidence="2">The sequence shown here is derived from an EMBL/GenBank/DDBJ whole genome shotgun (WGS) entry which is preliminary data.</text>
</comment>
<feature type="signal peptide" evidence="1">
    <location>
        <begin position="1"/>
        <end position="23"/>
    </location>
</feature>